<dbReference type="InterPro" id="IPR029062">
    <property type="entry name" value="Class_I_gatase-like"/>
</dbReference>
<name>A0A1Q8YE37_9BURK</name>
<dbReference type="GO" id="GO:0016811">
    <property type="term" value="F:hydrolase activity, acting on carbon-nitrogen (but not peptide) bonds, in linear amides"/>
    <property type="evidence" value="ECO:0007669"/>
    <property type="project" value="InterPro"/>
</dbReference>
<keyword evidence="2" id="KW-1185">Reference proteome</keyword>
<dbReference type="PROSITE" id="PS51273">
    <property type="entry name" value="GATASE_TYPE_1"/>
    <property type="match status" value="1"/>
</dbReference>
<accession>A0A1Q8YE37</accession>
<dbReference type="Proteomes" id="UP000185911">
    <property type="component" value="Unassembled WGS sequence"/>
</dbReference>
<dbReference type="PANTHER" id="PTHR43235:SF1">
    <property type="entry name" value="GLUTAMINE AMIDOTRANSFERASE PB2B2.05-RELATED"/>
    <property type="match status" value="1"/>
</dbReference>
<dbReference type="GO" id="GO:0005829">
    <property type="term" value="C:cytosol"/>
    <property type="evidence" value="ECO:0007669"/>
    <property type="project" value="TreeGrafter"/>
</dbReference>
<gene>
    <name evidence="1" type="ORF">BLL52_2555</name>
</gene>
<dbReference type="InterPro" id="IPR044668">
    <property type="entry name" value="PuuD-like"/>
</dbReference>
<evidence type="ECO:0000313" key="1">
    <source>
        <dbReference type="EMBL" id="OLP06324.1"/>
    </source>
</evidence>
<dbReference type="Gene3D" id="3.40.50.880">
    <property type="match status" value="1"/>
</dbReference>
<dbReference type="PANTHER" id="PTHR43235">
    <property type="entry name" value="GLUTAMINE AMIDOTRANSFERASE PB2B2.05-RELATED"/>
    <property type="match status" value="1"/>
</dbReference>
<keyword evidence="1" id="KW-0378">Hydrolase</keyword>
<dbReference type="EMBL" id="MSYM01000013">
    <property type="protein sequence ID" value="OLP06324.1"/>
    <property type="molecule type" value="Genomic_DNA"/>
</dbReference>
<dbReference type="STRING" id="81479.RA876_06880"/>
<protein>
    <submittedName>
        <fullName evidence="1">Gamma-glutamyl-gamma-aminobutyrate hydrolase</fullName>
    </submittedName>
</protein>
<proteinExistence type="predicted"/>
<reference evidence="1 2" key="1">
    <citation type="submission" date="2017-01" db="EMBL/GenBank/DDBJ databases">
        <title>Genome sequence of Rhodoferax antarcticus ANT.BR, a psychrophilic purple nonsulfur bacterium from an Antarctic microbial mat.</title>
        <authorList>
            <person name="Baker J."/>
            <person name="Riester C."/>
            <person name="Skinner B."/>
            <person name="Newell A."/>
            <person name="Swingley W."/>
            <person name="Madigan M."/>
            <person name="Jung D."/>
            <person name="Asao M."/>
            <person name="Chen M."/>
            <person name="Loughlin P."/>
            <person name="Pan H."/>
            <person name="Lin S."/>
            <person name="Li N."/>
            <person name="Shaw J."/>
            <person name="Prado M."/>
            <person name="Sherman C."/>
            <person name="Li X."/>
            <person name="Tang J."/>
            <person name="Blankenship R."/>
            <person name="Zhao T."/>
            <person name="Touchman J."/>
            <person name="Sattley M."/>
        </authorList>
    </citation>
    <scope>NUCLEOTIDE SEQUENCE [LARGE SCALE GENOMIC DNA]</scope>
    <source>
        <strain evidence="1 2">ANT.BR</strain>
    </source>
</reference>
<dbReference type="CDD" id="cd01745">
    <property type="entry name" value="GATase1_2"/>
    <property type="match status" value="1"/>
</dbReference>
<dbReference type="Pfam" id="PF07722">
    <property type="entry name" value="Peptidase_C26"/>
    <property type="match status" value="1"/>
</dbReference>
<evidence type="ECO:0000313" key="2">
    <source>
        <dbReference type="Proteomes" id="UP000185911"/>
    </source>
</evidence>
<dbReference type="AlphaFoldDB" id="A0A1Q8YE37"/>
<organism evidence="1 2">
    <name type="scientific">Rhodoferax antarcticus ANT.BR</name>
    <dbReference type="NCBI Taxonomy" id="1111071"/>
    <lineage>
        <taxon>Bacteria</taxon>
        <taxon>Pseudomonadati</taxon>
        <taxon>Pseudomonadota</taxon>
        <taxon>Betaproteobacteria</taxon>
        <taxon>Burkholderiales</taxon>
        <taxon>Comamonadaceae</taxon>
        <taxon>Rhodoferax</taxon>
    </lineage>
</organism>
<dbReference type="SUPFAM" id="SSF52317">
    <property type="entry name" value="Class I glutamine amidotransferase-like"/>
    <property type="match status" value="1"/>
</dbReference>
<dbReference type="InterPro" id="IPR011697">
    <property type="entry name" value="Peptidase_C26"/>
</dbReference>
<sequence>MGRDYPGLPGLACGRLASWCRGYSGNSEAVGVIELESAGQVFKKQEVSNMPFEKPTMLIGVSARIYYPSGPVLDLGGVWTKTLHYLEQSVALWLIGGGALPVMIPAFESESLFRREHLNLRHYVDALDGLVLQGGNDVAPESYGETPLQPQWHGDPVRDRYEMELIHAFVEAGKPVFGICRGLQVLNVAFGGTLWQDLPTQCPGAAQHISPGLYEKNVHALALTPGGWLHSLYPQATDLSVNSIHHQGINTLASSFDAQAVCPVDGRIEAIRRSYGSFVAGVQWHPEFHCTETASNFNDQPILESFLRAARERRTGISQIS</sequence>
<comment type="caution">
    <text evidence="1">The sequence shown here is derived from an EMBL/GenBank/DDBJ whole genome shotgun (WGS) entry which is preliminary data.</text>
</comment>